<comment type="caution">
    <text evidence="1">The sequence shown here is derived from an EMBL/GenBank/DDBJ whole genome shotgun (WGS) entry which is preliminary data.</text>
</comment>
<dbReference type="Proteomes" id="UP001140096">
    <property type="component" value="Unassembled WGS sequence"/>
</dbReference>
<dbReference type="EMBL" id="JANBUP010000858">
    <property type="protein sequence ID" value="KAJ2809918.1"/>
    <property type="molecule type" value="Genomic_DNA"/>
</dbReference>
<accession>A0ACC1LJ06</accession>
<name>A0ACC1LJ06_9FUNG</name>
<keyword evidence="2" id="KW-1185">Reference proteome</keyword>
<reference evidence="1" key="1">
    <citation type="submission" date="2022-07" db="EMBL/GenBank/DDBJ databases">
        <title>Phylogenomic reconstructions and comparative analyses of Kickxellomycotina fungi.</title>
        <authorList>
            <person name="Reynolds N.K."/>
            <person name="Stajich J.E."/>
            <person name="Barry K."/>
            <person name="Grigoriev I.V."/>
            <person name="Crous P."/>
            <person name="Smith M.E."/>
        </authorList>
    </citation>
    <scope>NUCLEOTIDE SEQUENCE</scope>
    <source>
        <strain evidence="1">CBS 102833</strain>
    </source>
</reference>
<proteinExistence type="predicted"/>
<sequence>MERAPSRAKATNILRPASRAQGVPFTNAEPPHQGLAAMQLQPGVNPVGIASQIRPLGGVGGVGGGGARLLIPSAGMQMALGGNQPSTPGGLRRLPSSGLFVNPQIDQAYHGAYAMGEQLAPGSAGGNARQRVNSYYDGMPIGDVSAMPRSASRTGGRPDMSSPALGMQQQLPQQHQQLPPRASSRAGHPGTASGGMWAGGPVGQMGLTSFFGGGFGSMGGDTGGMRSPMTPQQQQQQQHLQQQQQQQQHPMHMLPPGGRPGSAMQVTHPSRPSTSTGHRGAGADPDSPVVVNVARGGARVIGPMRSKAALSDNQQQQQQPFLNTIPQSPSSALGGMIPGSGGQGSYPARDHLLSALSNESGRSRSNSAVVPTEGNMEAAEARVSRKIQDLEISNKSLLAVNTQLESRVKAQREQITELKKQLQSNTHLDPDSLLESDISDEALRSALKEDKVFERLLSNLEQLIQDAKDALEYRSTIAAGKVISAAELTEEDSQLTVGKAAGRRAEQGPDDAGAPNDQVDDNNDSATVGEGNGGGKTATEQAVVTAAIADASASVDADNATLENEKLQEARELIARLMVLALSSPDPETPDKPSIRAPRRTGSAASALPPTAKSAGAPKGGIRTPAKSTSTRISSFGVASENNPVRSVVVSPSPASKANSSAGKDAQGTAADKEQILDICRKLQMLI</sequence>
<evidence type="ECO:0000313" key="1">
    <source>
        <dbReference type="EMBL" id="KAJ2809918.1"/>
    </source>
</evidence>
<organism evidence="1 2">
    <name type="scientific">Coemansia furcata</name>
    <dbReference type="NCBI Taxonomy" id="417177"/>
    <lineage>
        <taxon>Eukaryota</taxon>
        <taxon>Fungi</taxon>
        <taxon>Fungi incertae sedis</taxon>
        <taxon>Zoopagomycota</taxon>
        <taxon>Kickxellomycotina</taxon>
        <taxon>Kickxellomycetes</taxon>
        <taxon>Kickxellales</taxon>
        <taxon>Kickxellaceae</taxon>
        <taxon>Coemansia</taxon>
    </lineage>
</organism>
<gene>
    <name evidence="1" type="ORF">H4S07_002981</name>
</gene>
<protein>
    <submittedName>
        <fullName evidence="1">Uncharacterized protein</fullName>
    </submittedName>
</protein>
<evidence type="ECO:0000313" key="2">
    <source>
        <dbReference type="Proteomes" id="UP001140096"/>
    </source>
</evidence>